<dbReference type="InterPro" id="IPR016181">
    <property type="entry name" value="Acyl_CoA_acyltransferase"/>
</dbReference>
<dbReference type="InterPro" id="IPR053013">
    <property type="entry name" value="LAT"/>
</dbReference>
<reference evidence="2" key="1">
    <citation type="journal article" date="2020" name="Stud. Mycol.">
        <title>101 Dothideomycetes genomes: a test case for predicting lifestyles and emergence of pathogens.</title>
        <authorList>
            <person name="Haridas S."/>
            <person name="Albert R."/>
            <person name="Binder M."/>
            <person name="Bloem J."/>
            <person name="Labutti K."/>
            <person name="Salamov A."/>
            <person name="Andreopoulos B."/>
            <person name="Baker S."/>
            <person name="Barry K."/>
            <person name="Bills G."/>
            <person name="Bluhm B."/>
            <person name="Cannon C."/>
            <person name="Castanera R."/>
            <person name="Culley D."/>
            <person name="Daum C."/>
            <person name="Ezra D."/>
            <person name="Gonzalez J."/>
            <person name="Henrissat B."/>
            <person name="Kuo A."/>
            <person name="Liang C."/>
            <person name="Lipzen A."/>
            <person name="Lutzoni F."/>
            <person name="Magnuson J."/>
            <person name="Mondo S."/>
            <person name="Nolan M."/>
            <person name="Ohm R."/>
            <person name="Pangilinan J."/>
            <person name="Park H.-J."/>
            <person name="Ramirez L."/>
            <person name="Alfaro M."/>
            <person name="Sun H."/>
            <person name="Tritt A."/>
            <person name="Yoshinaga Y."/>
            <person name="Zwiers L.-H."/>
            <person name="Turgeon B."/>
            <person name="Goodwin S."/>
            <person name="Spatafora J."/>
            <person name="Crous P."/>
            <person name="Grigoriev I."/>
        </authorList>
    </citation>
    <scope>NUCLEOTIDE SEQUENCE</scope>
    <source>
        <strain evidence="2">CBS 260.36</strain>
    </source>
</reference>
<evidence type="ECO:0000313" key="3">
    <source>
        <dbReference type="Proteomes" id="UP000799439"/>
    </source>
</evidence>
<dbReference type="Pfam" id="PF22998">
    <property type="entry name" value="GNAT_LYC1-like"/>
    <property type="match status" value="1"/>
</dbReference>
<accession>A0A9P4JEA0</accession>
<organism evidence="2 3">
    <name type="scientific">Myriangium duriaei CBS 260.36</name>
    <dbReference type="NCBI Taxonomy" id="1168546"/>
    <lineage>
        <taxon>Eukaryota</taxon>
        <taxon>Fungi</taxon>
        <taxon>Dikarya</taxon>
        <taxon>Ascomycota</taxon>
        <taxon>Pezizomycotina</taxon>
        <taxon>Dothideomycetes</taxon>
        <taxon>Dothideomycetidae</taxon>
        <taxon>Myriangiales</taxon>
        <taxon>Myriangiaceae</taxon>
        <taxon>Myriangium</taxon>
    </lineage>
</organism>
<dbReference type="OrthoDB" id="2020070at2759"/>
<protein>
    <recommendedName>
        <fullName evidence="1">LYC1 C-terminal domain-containing protein</fullName>
    </recommendedName>
</protein>
<sequence>MADTYPYLATQTPEEAQEAIAWRAESMRGPLNPEVYLRREDLLAEQQLTRRGGLLGWILAVDRADGSREQLCACETLRKRALVATANSDHVDQVICYGVASVYCPPANRAKGYPSAMLAQLAKWMEADGKAAFSVLYSGIGRKFYGRLGWRPFESAHVTLKPTHENVPDGVRLLKKEDMEALCKSDEQIIRRRLLSFAHQGKSAVAIVPDVDTILWHQAREAFMSNEYYGRTPETCGAFTKTPSGTDIWCLWTRWWYKPPGRNTLHILRLVVDDGDYDGSAATFQDTAVNPEISAAIARLLRVARAEASTWEMVDVQLWNPSSATMAAVKQLEPDSMITYRESSIPSLRWCNRMLSEIADSLVWTCNEKYAWC</sequence>
<comment type="caution">
    <text evidence="2">The sequence shown here is derived from an EMBL/GenBank/DDBJ whole genome shotgun (WGS) entry which is preliminary data.</text>
</comment>
<proteinExistence type="predicted"/>
<dbReference type="Proteomes" id="UP000799439">
    <property type="component" value="Unassembled WGS sequence"/>
</dbReference>
<gene>
    <name evidence="2" type="ORF">K461DRAFT_218985</name>
</gene>
<dbReference type="EMBL" id="ML996081">
    <property type="protein sequence ID" value="KAF2157264.1"/>
    <property type="molecule type" value="Genomic_DNA"/>
</dbReference>
<dbReference type="Gene3D" id="3.40.630.30">
    <property type="match status" value="1"/>
</dbReference>
<dbReference type="SUPFAM" id="SSF55729">
    <property type="entry name" value="Acyl-CoA N-acyltransferases (Nat)"/>
    <property type="match status" value="1"/>
</dbReference>
<dbReference type="PANTHER" id="PTHR34815:SF2">
    <property type="entry name" value="N-ACETYLTRANSFERASE DOMAIN-CONTAINING PROTEIN"/>
    <property type="match status" value="1"/>
</dbReference>
<evidence type="ECO:0000313" key="2">
    <source>
        <dbReference type="EMBL" id="KAF2157264.1"/>
    </source>
</evidence>
<evidence type="ECO:0000259" key="1">
    <source>
        <dbReference type="Pfam" id="PF22998"/>
    </source>
</evidence>
<keyword evidence="3" id="KW-1185">Reference proteome</keyword>
<feature type="domain" description="LYC1 C-terminal" evidence="1">
    <location>
        <begin position="157"/>
        <end position="373"/>
    </location>
</feature>
<dbReference type="PANTHER" id="PTHR34815">
    <property type="entry name" value="LYSINE ACETYLTRANSFERASE"/>
    <property type="match status" value="1"/>
</dbReference>
<name>A0A9P4JEA0_9PEZI</name>
<dbReference type="AlphaFoldDB" id="A0A9P4JEA0"/>
<dbReference type="InterPro" id="IPR055100">
    <property type="entry name" value="GNAT_LYC1-like"/>
</dbReference>